<evidence type="ECO:0000256" key="3">
    <source>
        <dbReference type="ARBA" id="ARBA00022898"/>
    </source>
</evidence>
<evidence type="ECO:0000259" key="5">
    <source>
        <dbReference type="Pfam" id="PF00291"/>
    </source>
</evidence>
<dbReference type="GO" id="GO:0000287">
    <property type="term" value="F:magnesium ion binding"/>
    <property type="evidence" value="ECO:0007669"/>
    <property type="project" value="TreeGrafter"/>
</dbReference>
<dbReference type="GO" id="GO:0003941">
    <property type="term" value="F:L-serine ammonia-lyase activity"/>
    <property type="evidence" value="ECO:0007669"/>
    <property type="project" value="TreeGrafter"/>
</dbReference>
<dbReference type="InterPro" id="IPR036052">
    <property type="entry name" value="TrpB-like_PALP_sf"/>
</dbReference>
<evidence type="ECO:0000256" key="4">
    <source>
        <dbReference type="ARBA" id="ARBA00023239"/>
    </source>
</evidence>
<evidence type="ECO:0000313" key="6">
    <source>
        <dbReference type="EMBL" id="AIW81408.1"/>
    </source>
</evidence>
<dbReference type="GO" id="GO:0030170">
    <property type="term" value="F:pyridoxal phosphate binding"/>
    <property type="evidence" value="ECO:0007669"/>
    <property type="project" value="TreeGrafter"/>
</dbReference>
<dbReference type="EMBL" id="KM669732">
    <property type="protein sequence ID" value="AIW81408.1"/>
    <property type="molecule type" value="Genomic_DNA"/>
</dbReference>
<dbReference type="PANTHER" id="PTHR43050:SF1">
    <property type="entry name" value="SERINE RACEMASE"/>
    <property type="match status" value="1"/>
</dbReference>
<dbReference type="FunFam" id="3.40.50.1100:FF:000005">
    <property type="entry name" value="Threonine dehydratase catabolic"/>
    <property type="match status" value="1"/>
</dbReference>
<dbReference type="PANTHER" id="PTHR43050">
    <property type="entry name" value="SERINE / THREONINE RACEMASE FAMILY MEMBER"/>
    <property type="match status" value="1"/>
</dbReference>
<dbReference type="Pfam" id="PF00291">
    <property type="entry name" value="PALP"/>
    <property type="match status" value="1"/>
</dbReference>
<evidence type="ECO:0000256" key="2">
    <source>
        <dbReference type="ARBA" id="ARBA00010869"/>
    </source>
</evidence>
<dbReference type="GO" id="GO:0005524">
    <property type="term" value="F:ATP binding"/>
    <property type="evidence" value="ECO:0007669"/>
    <property type="project" value="TreeGrafter"/>
</dbReference>
<proteinExistence type="inferred from homology"/>
<dbReference type="InterPro" id="IPR001926">
    <property type="entry name" value="TrpB-like_PALP"/>
</dbReference>
<organism evidence="6">
    <name type="scientific">uncultured bacterium TB350_p</name>
    <dbReference type="NCBI Taxonomy" id="1552145"/>
    <lineage>
        <taxon>Bacteria</taxon>
        <taxon>environmental samples</taxon>
    </lineage>
</organism>
<keyword evidence="4" id="KW-0456">Lyase</keyword>
<name>A0A0K0LBM5_9BACT</name>
<dbReference type="SUPFAM" id="SSF53686">
    <property type="entry name" value="Tryptophan synthase beta subunit-like PLP-dependent enzymes"/>
    <property type="match status" value="1"/>
</dbReference>
<dbReference type="GO" id="GO:0070179">
    <property type="term" value="P:D-serine biosynthetic process"/>
    <property type="evidence" value="ECO:0007669"/>
    <property type="project" value="TreeGrafter"/>
</dbReference>
<dbReference type="AlphaFoldDB" id="A0A0K0LBM5"/>
<dbReference type="Gene3D" id="3.40.50.1100">
    <property type="match status" value="2"/>
</dbReference>
<dbReference type="GO" id="GO:0018114">
    <property type="term" value="F:threonine racemase activity"/>
    <property type="evidence" value="ECO:0007669"/>
    <property type="project" value="TreeGrafter"/>
</dbReference>
<comment type="cofactor">
    <cofactor evidence="1">
        <name>pyridoxal 5'-phosphate</name>
        <dbReference type="ChEBI" id="CHEBI:597326"/>
    </cofactor>
</comment>
<dbReference type="GO" id="GO:0030378">
    <property type="term" value="F:serine racemase activity"/>
    <property type="evidence" value="ECO:0007669"/>
    <property type="project" value="TreeGrafter"/>
</dbReference>
<feature type="domain" description="Tryptophan synthase beta chain-like PALP" evidence="5">
    <location>
        <begin position="19"/>
        <end position="240"/>
    </location>
</feature>
<accession>A0A0K0LBM5</accession>
<sequence length="258" mass="26051">MSEALPTFGDVLAAAARIAPHARATAVLRARSLDALAGCKLAFKAEHLQRAGAFKFRGACNAVWSLPDAVAARGVVTHSSGNHGGALALAAAIRGIPCHVVVPADAVRTKLAGIARRGAVLHRCATGIAAREAACAEVQAASGATLVHPYSDPLVIAGQGTAALELLAETGGLDTLVVPVGGGGLAAGTALTLAARAPGCRLLLAEPSGAADTRASFERGERVTDVVPDTLCDGLRGTLGAPGLRHAPRTRCRGDHRR</sequence>
<evidence type="ECO:0000256" key="1">
    <source>
        <dbReference type="ARBA" id="ARBA00001933"/>
    </source>
</evidence>
<reference evidence="6" key="1">
    <citation type="submission" date="2014-09" db="EMBL/GenBank/DDBJ databases">
        <authorList>
            <person name="Magalhaes I.L.F."/>
            <person name="Oliveira U."/>
            <person name="Santos F.R."/>
            <person name="Vidigal T.H.D.A."/>
            <person name="Brescovit A.D."/>
            <person name="Santos A.J."/>
        </authorList>
    </citation>
    <scope>NUCLEOTIDE SEQUENCE</scope>
</reference>
<comment type="similarity">
    <text evidence="2">Belongs to the serine/threonine dehydratase family.</text>
</comment>
<protein>
    <submittedName>
        <fullName evidence="6">Threonine dehydratase</fullName>
    </submittedName>
</protein>
<keyword evidence="3" id="KW-0663">Pyridoxal phosphate</keyword>